<accession>A0ACB7YPM3</accession>
<comment type="caution">
    <text evidence="1">The sequence shown here is derived from an EMBL/GenBank/DDBJ whole genome shotgun (WGS) entry which is preliminary data.</text>
</comment>
<proteinExistence type="predicted"/>
<dbReference type="EMBL" id="CM037161">
    <property type="protein sequence ID" value="KAH7855475.1"/>
    <property type="molecule type" value="Genomic_DNA"/>
</dbReference>
<keyword evidence="2" id="KW-1185">Reference proteome</keyword>
<protein>
    <submittedName>
        <fullName evidence="1">Uncharacterized protein</fullName>
    </submittedName>
</protein>
<gene>
    <name evidence="1" type="ORF">Vadar_025317</name>
</gene>
<reference evidence="1 2" key="1">
    <citation type="journal article" date="2021" name="Hortic Res">
        <title>High-quality reference genome and annotation aids understanding of berry development for evergreen blueberry (Vaccinium darrowii).</title>
        <authorList>
            <person name="Yu J."/>
            <person name="Hulse-Kemp A.M."/>
            <person name="Babiker E."/>
            <person name="Staton M."/>
        </authorList>
    </citation>
    <scope>NUCLEOTIDE SEQUENCE [LARGE SCALE GENOMIC DNA]</scope>
    <source>
        <strain evidence="2">cv. NJ 8807/NJ 8810</strain>
        <tissue evidence="1">Young leaf</tissue>
    </source>
</reference>
<dbReference type="Proteomes" id="UP000828048">
    <property type="component" value="Chromosome 11"/>
</dbReference>
<organism evidence="1 2">
    <name type="scientific">Vaccinium darrowii</name>
    <dbReference type="NCBI Taxonomy" id="229202"/>
    <lineage>
        <taxon>Eukaryota</taxon>
        <taxon>Viridiplantae</taxon>
        <taxon>Streptophyta</taxon>
        <taxon>Embryophyta</taxon>
        <taxon>Tracheophyta</taxon>
        <taxon>Spermatophyta</taxon>
        <taxon>Magnoliopsida</taxon>
        <taxon>eudicotyledons</taxon>
        <taxon>Gunneridae</taxon>
        <taxon>Pentapetalae</taxon>
        <taxon>asterids</taxon>
        <taxon>Ericales</taxon>
        <taxon>Ericaceae</taxon>
        <taxon>Vaccinioideae</taxon>
        <taxon>Vaccinieae</taxon>
        <taxon>Vaccinium</taxon>
    </lineage>
</organism>
<sequence>MQCKARKNFDASRDRSLLVFGVGFAFINESTIYPVSSQQLDDAIEDMKLVSNLTPPRKVFHVIPAASIYSSDLGEGNVRLKELVNNVSEATGKEDLMLHLRILSLQKIALENGYTKLLLGSCTSMIACHVITGSLNTVEVSDTPHSGINGLVSSFVKLLQFQILPKEPSSVEHFYSALPQPIITLAKNDNKGANTILLAFRQRRWNLNLPFQLLLRINLLTLDA</sequence>
<evidence type="ECO:0000313" key="1">
    <source>
        <dbReference type="EMBL" id="KAH7855475.1"/>
    </source>
</evidence>
<evidence type="ECO:0000313" key="2">
    <source>
        <dbReference type="Proteomes" id="UP000828048"/>
    </source>
</evidence>
<name>A0ACB7YPM3_9ERIC</name>